<dbReference type="RefSeq" id="WP_168108426.1">
    <property type="nucleotide sequence ID" value="NZ_VTOX01000005.1"/>
</dbReference>
<accession>A0A7X6DHK6</accession>
<keyword evidence="1" id="KW-1133">Transmembrane helix</keyword>
<proteinExistence type="predicted"/>
<feature type="transmembrane region" description="Helical" evidence="1">
    <location>
        <begin position="94"/>
        <end position="114"/>
    </location>
</feature>
<sequence length="171" mass="18251">MRTRVYWLLPDLASARATMEDLIGSRVERRHLHFFGRSDCDLSDLHAANVLQTSDVICSAEAGLAVGAAVGGLLGSVAAVSYPGAGEPPQWSLIPLLVLVGALFDAWTSSMIGISAPNRRLRRFAAAIEQGSILLAVDVPAARVAELEARLQALHPEARLAWSEPGKPSFL</sequence>
<evidence type="ECO:0000256" key="1">
    <source>
        <dbReference type="SAM" id="Phobius"/>
    </source>
</evidence>
<keyword evidence="1" id="KW-0472">Membrane</keyword>
<name>A0A7X6DHK6_9BURK</name>
<evidence type="ECO:0000313" key="2">
    <source>
        <dbReference type="EMBL" id="NKE67304.1"/>
    </source>
</evidence>
<feature type="transmembrane region" description="Helical" evidence="1">
    <location>
        <begin position="62"/>
        <end position="82"/>
    </location>
</feature>
<comment type="caution">
    <text evidence="2">The sequence shown here is derived from an EMBL/GenBank/DDBJ whole genome shotgun (WGS) entry which is preliminary data.</text>
</comment>
<keyword evidence="3" id="KW-1185">Reference proteome</keyword>
<keyword evidence="1" id="KW-0812">Transmembrane</keyword>
<gene>
    <name evidence="2" type="ORF">RAMLITH_15875</name>
</gene>
<organism evidence="2 3">
    <name type="scientific">Ramlibacter lithotrophicus</name>
    <dbReference type="NCBI Taxonomy" id="2606681"/>
    <lineage>
        <taxon>Bacteria</taxon>
        <taxon>Pseudomonadati</taxon>
        <taxon>Pseudomonadota</taxon>
        <taxon>Betaproteobacteria</taxon>
        <taxon>Burkholderiales</taxon>
        <taxon>Comamonadaceae</taxon>
        <taxon>Ramlibacter</taxon>
    </lineage>
</organism>
<evidence type="ECO:0000313" key="3">
    <source>
        <dbReference type="Proteomes" id="UP000521868"/>
    </source>
</evidence>
<dbReference type="EMBL" id="VTOX01000005">
    <property type="protein sequence ID" value="NKE67304.1"/>
    <property type="molecule type" value="Genomic_DNA"/>
</dbReference>
<dbReference type="Proteomes" id="UP000521868">
    <property type="component" value="Unassembled WGS sequence"/>
</dbReference>
<protein>
    <submittedName>
        <fullName evidence="2">DUF1269 domain-containing protein</fullName>
    </submittedName>
</protein>
<dbReference type="AlphaFoldDB" id="A0A7X6DHK6"/>
<reference evidence="2 3" key="1">
    <citation type="journal article" date="2020" name="Nature">
        <title>Bacterial chemolithoautotrophy via manganese oxidation.</title>
        <authorList>
            <person name="Yu H."/>
            <person name="Leadbetter J.R."/>
        </authorList>
    </citation>
    <scope>NUCLEOTIDE SEQUENCE [LARGE SCALE GENOMIC DNA]</scope>
    <source>
        <strain evidence="2 3">RBP-1</strain>
    </source>
</reference>